<evidence type="ECO:0000313" key="3">
    <source>
        <dbReference type="Proteomes" id="UP000770717"/>
    </source>
</evidence>
<dbReference type="SMART" id="SM00256">
    <property type="entry name" value="FBOX"/>
    <property type="match status" value="1"/>
</dbReference>
<sequence>MASLLQEILFEIQCQAPAPSKDFHHLVITKNEVTLRSWKISARAEHRKVLPREVKKTHTEFLEETIMHKPLEKIFGKDTIEYVLNLCRGQFDFIVRIPDSLKIRILSFLNTQDIKQLSETCKVFQKLCSSEEFWEKMRPRNEITAGSVNRKSSSVSMKTKQLSQKAQGPVWMRRRRNTIF</sequence>
<dbReference type="OrthoDB" id="3219396at2759"/>
<evidence type="ECO:0000259" key="1">
    <source>
        <dbReference type="PROSITE" id="PS50181"/>
    </source>
</evidence>
<proteinExistence type="predicted"/>
<dbReference type="InterPro" id="IPR036047">
    <property type="entry name" value="F-box-like_dom_sf"/>
</dbReference>
<evidence type="ECO:0000313" key="2">
    <source>
        <dbReference type="EMBL" id="KAG9492534.1"/>
    </source>
</evidence>
<dbReference type="InterPro" id="IPR001810">
    <property type="entry name" value="F-box_dom"/>
</dbReference>
<dbReference type="Gene3D" id="1.20.1280.50">
    <property type="match status" value="1"/>
</dbReference>
<keyword evidence="3" id="KW-1185">Reference proteome</keyword>
<name>A0A8J6FRT9_ELECQ</name>
<dbReference type="Proteomes" id="UP000770717">
    <property type="component" value="Unassembled WGS sequence"/>
</dbReference>
<organism evidence="2 3">
    <name type="scientific">Eleutherodactylus coqui</name>
    <name type="common">Puerto Rican coqui</name>
    <dbReference type="NCBI Taxonomy" id="57060"/>
    <lineage>
        <taxon>Eukaryota</taxon>
        <taxon>Metazoa</taxon>
        <taxon>Chordata</taxon>
        <taxon>Craniata</taxon>
        <taxon>Vertebrata</taxon>
        <taxon>Euteleostomi</taxon>
        <taxon>Amphibia</taxon>
        <taxon>Batrachia</taxon>
        <taxon>Anura</taxon>
        <taxon>Neobatrachia</taxon>
        <taxon>Hyloidea</taxon>
        <taxon>Eleutherodactylidae</taxon>
        <taxon>Eleutherodactylinae</taxon>
        <taxon>Eleutherodactylus</taxon>
        <taxon>Eleutherodactylus</taxon>
    </lineage>
</organism>
<dbReference type="Pfam" id="PF12937">
    <property type="entry name" value="F-box-like"/>
    <property type="match status" value="1"/>
</dbReference>
<protein>
    <recommendedName>
        <fullName evidence="1">F-box domain-containing protein</fullName>
    </recommendedName>
</protein>
<dbReference type="PROSITE" id="PS50181">
    <property type="entry name" value="FBOX"/>
    <property type="match status" value="1"/>
</dbReference>
<accession>A0A8J6FRT9</accession>
<gene>
    <name evidence="2" type="ORF">GDO78_000824</name>
</gene>
<reference evidence="2" key="1">
    <citation type="thesis" date="2020" institute="ProQuest LLC" country="789 East Eisenhower Parkway, Ann Arbor, MI, USA">
        <title>Comparative Genomics and Chromosome Evolution.</title>
        <authorList>
            <person name="Mudd A.B."/>
        </authorList>
    </citation>
    <scope>NUCLEOTIDE SEQUENCE</scope>
    <source>
        <strain evidence="2">HN-11 Male</strain>
        <tissue evidence="2">Kidney and liver</tissue>
    </source>
</reference>
<dbReference type="EMBL" id="WNTK01000001">
    <property type="protein sequence ID" value="KAG9492534.1"/>
    <property type="molecule type" value="Genomic_DNA"/>
</dbReference>
<dbReference type="SUPFAM" id="SSF81383">
    <property type="entry name" value="F-box domain"/>
    <property type="match status" value="1"/>
</dbReference>
<comment type="caution">
    <text evidence="2">The sequence shown here is derived from an EMBL/GenBank/DDBJ whole genome shotgun (WGS) entry which is preliminary data.</text>
</comment>
<feature type="domain" description="F-box" evidence="1">
    <location>
        <begin position="91"/>
        <end position="137"/>
    </location>
</feature>
<dbReference type="AlphaFoldDB" id="A0A8J6FRT9"/>